<organism evidence="1 2">
    <name type="scientific">Roseateles depolymerans</name>
    <dbReference type="NCBI Taxonomy" id="76731"/>
    <lineage>
        <taxon>Bacteria</taxon>
        <taxon>Pseudomonadati</taxon>
        <taxon>Pseudomonadota</taxon>
        <taxon>Betaproteobacteria</taxon>
        <taxon>Burkholderiales</taxon>
        <taxon>Sphaerotilaceae</taxon>
        <taxon>Roseateles</taxon>
    </lineage>
</organism>
<evidence type="ECO:0000313" key="1">
    <source>
        <dbReference type="EMBL" id="PZP33417.1"/>
    </source>
</evidence>
<sequence length="177" mass="19363">MRMTMRMPRLPAPLQPLGWPGVAGAVALLLAALLAWQGQRWDAQAAALEVEVRQLRARAAPARAAAAVPLSVQQWQATLPPASERQQRLADLLELAIRLDLNGARTEHRLSQGEGLERLRVTMPVSGSYAQLRHFISTALAHDPALSLDAIKLRRSSPLTADLDAELQWSLHGRAAR</sequence>
<evidence type="ECO:0000313" key="2">
    <source>
        <dbReference type="Proteomes" id="UP000249633"/>
    </source>
</evidence>
<name>A0A2W5DW59_9BURK</name>
<accession>A0A2W5DW59</accession>
<dbReference type="InterPro" id="IPR034756">
    <property type="entry name" value="T2SSM_b"/>
</dbReference>
<reference evidence="1 2" key="1">
    <citation type="submission" date="2017-08" db="EMBL/GenBank/DDBJ databases">
        <title>Infants hospitalized years apart are colonized by the same room-sourced microbial strains.</title>
        <authorList>
            <person name="Brooks B."/>
            <person name="Olm M.R."/>
            <person name="Firek B.A."/>
            <person name="Baker R."/>
            <person name="Thomas B.C."/>
            <person name="Morowitz M.J."/>
            <person name="Banfield J.F."/>
        </authorList>
    </citation>
    <scope>NUCLEOTIDE SEQUENCE [LARGE SCALE GENOMIC DNA]</scope>
    <source>
        <strain evidence="1">S2_012_000_R2_81</strain>
    </source>
</reference>
<dbReference type="EMBL" id="QFOD01000006">
    <property type="protein sequence ID" value="PZP33417.1"/>
    <property type="molecule type" value="Genomic_DNA"/>
</dbReference>
<comment type="caution">
    <text evidence="1">The sequence shown here is derived from an EMBL/GenBank/DDBJ whole genome shotgun (WGS) entry which is preliminary data.</text>
</comment>
<evidence type="ECO:0008006" key="3">
    <source>
        <dbReference type="Google" id="ProtNLM"/>
    </source>
</evidence>
<protein>
    <recommendedName>
        <fullName evidence="3">Pilus assembly protein PilO</fullName>
    </recommendedName>
</protein>
<dbReference type="AlphaFoldDB" id="A0A2W5DW59"/>
<dbReference type="Pfam" id="PF10741">
    <property type="entry name" value="T2SSM_b"/>
    <property type="match status" value="1"/>
</dbReference>
<dbReference type="Proteomes" id="UP000249633">
    <property type="component" value="Unassembled WGS sequence"/>
</dbReference>
<gene>
    <name evidence="1" type="ORF">DI603_08595</name>
</gene>
<proteinExistence type="predicted"/>